<dbReference type="EMBL" id="UINC01157794">
    <property type="protein sequence ID" value="SVD54982.1"/>
    <property type="molecule type" value="Genomic_DNA"/>
</dbReference>
<gene>
    <name evidence="1" type="ORF">METZ01_LOCUS407836</name>
</gene>
<dbReference type="AlphaFoldDB" id="A0A382W844"/>
<reference evidence="1" key="1">
    <citation type="submission" date="2018-05" db="EMBL/GenBank/DDBJ databases">
        <authorList>
            <person name="Lanie J.A."/>
            <person name="Ng W.-L."/>
            <person name="Kazmierczak K.M."/>
            <person name="Andrzejewski T.M."/>
            <person name="Davidsen T.M."/>
            <person name="Wayne K.J."/>
            <person name="Tettelin H."/>
            <person name="Glass J.I."/>
            <person name="Rusch D."/>
            <person name="Podicherti R."/>
            <person name="Tsui H.-C.T."/>
            <person name="Winkler M.E."/>
        </authorList>
    </citation>
    <scope>NUCLEOTIDE SEQUENCE</scope>
</reference>
<name>A0A382W844_9ZZZZ</name>
<evidence type="ECO:0000313" key="1">
    <source>
        <dbReference type="EMBL" id="SVD54982.1"/>
    </source>
</evidence>
<proteinExistence type="predicted"/>
<sequence length="40" mass="4658">PFLTFVFPNQTYPVNNKKIAERKSTRIYAKELRSTNNAIS</sequence>
<feature type="non-terminal residue" evidence="1">
    <location>
        <position position="1"/>
    </location>
</feature>
<protein>
    <submittedName>
        <fullName evidence="1">Uncharacterized protein</fullName>
    </submittedName>
</protein>
<accession>A0A382W844</accession>
<organism evidence="1">
    <name type="scientific">marine metagenome</name>
    <dbReference type="NCBI Taxonomy" id="408172"/>
    <lineage>
        <taxon>unclassified sequences</taxon>
        <taxon>metagenomes</taxon>
        <taxon>ecological metagenomes</taxon>
    </lineage>
</organism>